<gene>
    <name evidence="2" type="ORF">BJX66DRAFT_332107</name>
</gene>
<feature type="compositionally biased region" description="Basic and acidic residues" evidence="1">
    <location>
        <begin position="79"/>
        <end position="89"/>
    </location>
</feature>
<organism evidence="2 3">
    <name type="scientific">Aspergillus keveii</name>
    <dbReference type="NCBI Taxonomy" id="714993"/>
    <lineage>
        <taxon>Eukaryota</taxon>
        <taxon>Fungi</taxon>
        <taxon>Dikarya</taxon>
        <taxon>Ascomycota</taxon>
        <taxon>Pezizomycotina</taxon>
        <taxon>Eurotiomycetes</taxon>
        <taxon>Eurotiomycetidae</taxon>
        <taxon>Eurotiales</taxon>
        <taxon>Aspergillaceae</taxon>
        <taxon>Aspergillus</taxon>
        <taxon>Aspergillus subgen. Nidulantes</taxon>
    </lineage>
</organism>
<sequence length="102" mass="10603">MAADSPYGEIPAAVSTMQASQNNPASGSQTQKAASSAKGASKSQKDPTAGWTIEEMLETGMDKDGNPVPDAISYIDGARMSKGERGFKDEADEVSAALDDFD</sequence>
<protein>
    <submittedName>
        <fullName evidence="2">Uncharacterized protein</fullName>
    </submittedName>
</protein>
<feature type="compositionally biased region" description="Polar residues" evidence="1">
    <location>
        <begin position="15"/>
        <end position="24"/>
    </location>
</feature>
<keyword evidence="3" id="KW-1185">Reference proteome</keyword>
<evidence type="ECO:0000256" key="1">
    <source>
        <dbReference type="SAM" id="MobiDB-lite"/>
    </source>
</evidence>
<evidence type="ECO:0000313" key="2">
    <source>
        <dbReference type="EMBL" id="KAL2800538.1"/>
    </source>
</evidence>
<reference evidence="2 3" key="1">
    <citation type="submission" date="2024-07" db="EMBL/GenBank/DDBJ databases">
        <title>Section-level genome sequencing and comparative genomics of Aspergillus sections Usti and Cavernicolus.</title>
        <authorList>
            <consortium name="Lawrence Berkeley National Laboratory"/>
            <person name="Nybo J.L."/>
            <person name="Vesth T.C."/>
            <person name="Theobald S."/>
            <person name="Frisvad J.C."/>
            <person name="Larsen T.O."/>
            <person name="Kjaerboelling I."/>
            <person name="Rothschild-Mancinelli K."/>
            <person name="Lyhne E.K."/>
            <person name="Kogle M.E."/>
            <person name="Barry K."/>
            <person name="Clum A."/>
            <person name="Na H."/>
            <person name="Ledsgaard L."/>
            <person name="Lin J."/>
            <person name="Lipzen A."/>
            <person name="Kuo A."/>
            <person name="Riley R."/>
            <person name="Mondo S."/>
            <person name="Labutti K."/>
            <person name="Haridas S."/>
            <person name="Pangalinan J."/>
            <person name="Salamov A.A."/>
            <person name="Simmons B.A."/>
            <person name="Magnuson J.K."/>
            <person name="Chen J."/>
            <person name="Drula E."/>
            <person name="Henrissat B."/>
            <person name="Wiebenga A."/>
            <person name="Lubbers R.J."/>
            <person name="Gomes A.C."/>
            <person name="Makela M.R."/>
            <person name="Stajich J."/>
            <person name="Grigoriev I.V."/>
            <person name="Mortensen U.H."/>
            <person name="De Vries R.P."/>
            <person name="Baker S.E."/>
            <person name="Andersen M.R."/>
        </authorList>
    </citation>
    <scope>NUCLEOTIDE SEQUENCE [LARGE SCALE GENOMIC DNA]</scope>
    <source>
        <strain evidence="2 3">CBS 209.92</strain>
    </source>
</reference>
<evidence type="ECO:0000313" key="3">
    <source>
        <dbReference type="Proteomes" id="UP001610563"/>
    </source>
</evidence>
<comment type="caution">
    <text evidence="2">The sequence shown here is derived from an EMBL/GenBank/DDBJ whole genome shotgun (WGS) entry which is preliminary data.</text>
</comment>
<feature type="compositionally biased region" description="Low complexity" evidence="1">
    <location>
        <begin position="25"/>
        <end position="42"/>
    </location>
</feature>
<name>A0ABR4GNB1_9EURO</name>
<proteinExistence type="predicted"/>
<feature type="region of interest" description="Disordered" evidence="1">
    <location>
        <begin position="1"/>
        <end position="102"/>
    </location>
</feature>
<dbReference type="EMBL" id="JBFTWV010000003">
    <property type="protein sequence ID" value="KAL2800538.1"/>
    <property type="molecule type" value="Genomic_DNA"/>
</dbReference>
<accession>A0ABR4GNB1</accession>
<dbReference type="Proteomes" id="UP001610563">
    <property type="component" value="Unassembled WGS sequence"/>
</dbReference>